<proteinExistence type="predicted"/>
<reference evidence="1" key="2">
    <citation type="submission" date="2020-05" db="UniProtKB">
        <authorList>
            <consortium name="EnsemblMetazoa"/>
        </authorList>
    </citation>
    <scope>IDENTIFICATION</scope>
    <source>
        <strain evidence="1">IAEA</strain>
    </source>
</reference>
<protein>
    <submittedName>
        <fullName evidence="1">Uncharacterized protein</fullName>
    </submittedName>
</protein>
<dbReference type="EnsemblMetazoa" id="GPPI004573-RA">
    <property type="protein sequence ID" value="GPPI004573-PA"/>
    <property type="gene ID" value="GPPI004573"/>
</dbReference>
<dbReference type="Proteomes" id="UP000092460">
    <property type="component" value="Unassembled WGS sequence"/>
</dbReference>
<dbReference type="VEuPathDB" id="VectorBase:GPPI004573"/>
<dbReference type="EMBL" id="JXJN01001680">
    <property type="status" value="NOT_ANNOTATED_CDS"/>
    <property type="molecule type" value="Genomic_DNA"/>
</dbReference>
<organism evidence="1 2">
    <name type="scientific">Glossina palpalis gambiensis</name>
    <dbReference type="NCBI Taxonomy" id="67801"/>
    <lineage>
        <taxon>Eukaryota</taxon>
        <taxon>Metazoa</taxon>
        <taxon>Ecdysozoa</taxon>
        <taxon>Arthropoda</taxon>
        <taxon>Hexapoda</taxon>
        <taxon>Insecta</taxon>
        <taxon>Pterygota</taxon>
        <taxon>Neoptera</taxon>
        <taxon>Endopterygota</taxon>
        <taxon>Diptera</taxon>
        <taxon>Brachycera</taxon>
        <taxon>Muscomorpha</taxon>
        <taxon>Hippoboscoidea</taxon>
        <taxon>Glossinidae</taxon>
        <taxon>Glossina</taxon>
    </lineage>
</organism>
<sequence>MHLNIHHCHPEKSALLSYAFDQTKVYLHLLFIAYKILSHPLSACALAGASDCSILREFANSLNVCDAMIIMVLLNEITAQTSISIICIAEIKCRIKLVTWYDQNEHRK</sequence>
<accession>A0A1B0AQ54</accession>
<name>A0A1B0AQ54_9MUSC</name>
<evidence type="ECO:0000313" key="2">
    <source>
        <dbReference type="Proteomes" id="UP000092460"/>
    </source>
</evidence>
<dbReference type="AlphaFoldDB" id="A0A1B0AQ54"/>
<reference evidence="2" key="1">
    <citation type="submission" date="2015-01" db="EMBL/GenBank/DDBJ databases">
        <authorList>
            <person name="Aksoy S."/>
            <person name="Warren W."/>
            <person name="Wilson R.K."/>
        </authorList>
    </citation>
    <scope>NUCLEOTIDE SEQUENCE [LARGE SCALE GENOMIC DNA]</scope>
    <source>
        <strain evidence="2">IAEA</strain>
    </source>
</reference>
<keyword evidence="2" id="KW-1185">Reference proteome</keyword>
<evidence type="ECO:0000313" key="1">
    <source>
        <dbReference type="EnsemblMetazoa" id="GPPI004573-PA"/>
    </source>
</evidence>